<dbReference type="InterPro" id="IPR011050">
    <property type="entry name" value="Pectin_lyase_fold/virulence"/>
</dbReference>
<dbReference type="SUPFAM" id="SSF51126">
    <property type="entry name" value="Pectin lyase-like"/>
    <property type="match status" value="1"/>
</dbReference>
<accession>A0A6M3IHS3</accession>
<dbReference type="AlphaFoldDB" id="A0A6M3IHS3"/>
<dbReference type="Gene3D" id="2.160.20.10">
    <property type="entry name" value="Single-stranded right-handed beta-helix, Pectin lyase-like"/>
    <property type="match status" value="1"/>
</dbReference>
<name>A0A6M3IHS3_9ZZZZ</name>
<protein>
    <recommendedName>
        <fullName evidence="2">Pectate lyase</fullName>
    </recommendedName>
</protein>
<gene>
    <name evidence="1" type="ORF">MM415B01762_0015</name>
</gene>
<dbReference type="InterPro" id="IPR012334">
    <property type="entry name" value="Pectin_lyas_fold"/>
</dbReference>
<organism evidence="1">
    <name type="scientific">viral metagenome</name>
    <dbReference type="NCBI Taxonomy" id="1070528"/>
    <lineage>
        <taxon>unclassified sequences</taxon>
        <taxon>metagenomes</taxon>
        <taxon>organismal metagenomes</taxon>
    </lineage>
</organism>
<dbReference type="EMBL" id="MT141246">
    <property type="protein sequence ID" value="QJA56953.1"/>
    <property type="molecule type" value="Genomic_DNA"/>
</dbReference>
<sequence>MIKLRNLDPSLKQWIMAQTNLGPCIGDLFYVCPADSSTSHYRDALEKMGVTEFYTSVSAAYADTTAYRNDIVLVAPGAHVETASITWANANTHMIGLAGQNVGGDYSEPGAVVYTATSAVAEVINLTGPNCQFYGINFENNGASTSSVAAVKVNNYGAYFENCAFKGTMNSTQCGNANCGSLRIYSSGMYPVFNNCQIGQDVWGTRTTANSGVIVWDGTGRPNGADFINCRILSVSEGTDCAMVRIASATASGRGIRFDNCIFSNFDSTGGSSANLANAFYFATAATTQDWSITIHNCTAIGIAEWTTSDHSIVMGSMPAAATDGGLVNNLTSA</sequence>
<evidence type="ECO:0008006" key="2">
    <source>
        <dbReference type="Google" id="ProtNLM"/>
    </source>
</evidence>
<evidence type="ECO:0000313" key="1">
    <source>
        <dbReference type="EMBL" id="QJA56953.1"/>
    </source>
</evidence>
<reference evidence="1" key="1">
    <citation type="submission" date="2020-03" db="EMBL/GenBank/DDBJ databases">
        <title>The deep terrestrial virosphere.</title>
        <authorList>
            <person name="Holmfeldt K."/>
            <person name="Nilsson E."/>
            <person name="Simone D."/>
            <person name="Lopez-Fernandez M."/>
            <person name="Wu X."/>
            <person name="de Brujin I."/>
            <person name="Lundin D."/>
            <person name="Andersson A."/>
            <person name="Bertilsson S."/>
            <person name="Dopson M."/>
        </authorList>
    </citation>
    <scope>NUCLEOTIDE SEQUENCE</scope>
    <source>
        <strain evidence="1">MM415B01762</strain>
    </source>
</reference>
<proteinExistence type="predicted"/>